<dbReference type="Gene3D" id="1.10.510.10">
    <property type="entry name" value="Transferase(Phosphotransferase) domain 1"/>
    <property type="match status" value="1"/>
</dbReference>
<evidence type="ECO:0000313" key="5">
    <source>
        <dbReference type="Proteomes" id="UP000075809"/>
    </source>
</evidence>
<accession>A0A151X9L6</accession>
<protein>
    <recommendedName>
        <fullName evidence="1">non-specific serine/threonine protein kinase</fullName>
        <ecNumber evidence="1">2.7.11.1</ecNumber>
    </recommendedName>
</protein>
<dbReference type="SMART" id="SM00220">
    <property type="entry name" value="S_TKc"/>
    <property type="match status" value="1"/>
</dbReference>
<keyword evidence="4" id="KW-0808">Transferase</keyword>
<reference evidence="4 5" key="1">
    <citation type="submission" date="2015-09" db="EMBL/GenBank/DDBJ databases">
        <title>Trachymyrmex zeteki WGS genome.</title>
        <authorList>
            <person name="Nygaard S."/>
            <person name="Hu H."/>
            <person name="Boomsma J."/>
            <person name="Zhang G."/>
        </authorList>
    </citation>
    <scope>NUCLEOTIDE SEQUENCE [LARGE SCALE GENOMIC DNA]</scope>
    <source>
        <strain evidence="4">Tzet28-1</strain>
        <tissue evidence="4">Whole body</tissue>
    </source>
</reference>
<dbReference type="AlphaFoldDB" id="A0A151X9L6"/>
<dbReference type="KEGG" id="mzt:108721244"/>
<dbReference type="EMBL" id="KQ982373">
    <property type="protein sequence ID" value="KYQ57067.1"/>
    <property type="molecule type" value="Genomic_DNA"/>
</dbReference>
<dbReference type="CDD" id="cd14015">
    <property type="entry name" value="STKc_VRK"/>
    <property type="match status" value="1"/>
</dbReference>
<dbReference type="GO" id="GO:0004674">
    <property type="term" value="F:protein serine/threonine kinase activity"/>
    <property type="evidence" value="ECO:0007669"/>
    <property type="project" value="UniProtKB-EC"/>
</dbReference>
<sequence>MAAKAAKKAPKKKGGYQMPEPIPAGEILRDISKGQWILGKSIGVGGFGEVYSAAPYSGKIPKDYPNVIKIEPHGNGPLFVEMHFYMRNCKSDEIDSWQKKKKLAALGIPRYIASGSHEYKNTKYRFLVINRYGKDLWKIFEENNKQFPEHIVYKLSLQIIDILEYIHHKNYVHADIKGENLLLDLNSYDQVYLVDFGLASRCTSSTELKVDPKKAHNGTLQYTSRDAHMGVPTRRGDIEILSYNMILWLCGSLPWEKLLDPATVQKEKEKAFNNIDSFLNKCFHGSVPQAVHKFITLLASIKFNEIPSYEKLKETLIGGLKKLSHKPDGKLKLDSIGMLIQQNTSKHTPQKIKKPINGISIRKSPRMKQLDALSSMRNSRQSTIGVVIDKKRCNIKDIAKALDDMDSDGEYDIQILKKAKKTESVEKANTIVKNKAPSRRKKVSIDSIEDSEEDSNTKLLLKPNKKREKKPVTSKTRRKIKSLNDSETASETEIVPKKTKSRPVATARSKANTRLQSNKIISTTYAEIGSDEDMFDT</sequence>
<dbReference type="OrthoDB" id="2687620at2759"/>
<dbReference type="PANTHER" id="PTHR11909">
    <property type="entry name" value="CASEIN KINASE-RELATED"/>
    <property type="match status" value="1"/>
</dbReference>
<evidence type="ECO:0000259" key="3">
    <source>
        <dbReference type="PROSITE" id="PS50011"/>
    </source>
</evidence>
<evidence type="ECO:0000256" key="1">
    <source>
        <dbReference type="ARBA" id="ARBA00012513"/>
    </source>
</evidence>
<dbReference type="PROSITE" id="PS00108">
    <property type="entry name" value="PROTEIN_KINASE_ST"/>
    <property type="match status" value="1"/>
</dbReference>
<keyword evidence="4" id="KW-0418">Kinase</keyword>
<dbReference type="Proteomes" id="UP000075809">
    <property type="component" value="Unassembled WGS sequence"/>
</dbReference>
<feature type="compositionally biased region" description="Polar residues" evidence="2">
    <location>
        <begin position="509"/>
        <end position="525"/>
    </location>
</feature>
<dbReference type="SUPFAM" id="SSF56112">
    <property type="entry name" value="Protein kinase-like (PK-like)"/>
    <property type="match status" value="1"/>
</dbReference>
<proteinExistence type="predicted"/>
<keyword evidence="5" id="KW-1185">Reference proteome</keyword>
<feature type="region of interest" description="Disordered" evidence="2">
    <location>
        <begin position="435"/>
        <end position="537"/>
    </location>
</feature>
<evidence type="ECO:0000313" key="4">
    <source>
        <dbReference type="EMBL" id="KYQ57067.1"/>
    </source>
</evidence>
<dbReference type="InterPro" id="IPR008271">
    <property type="entry name" value="Ser/Thr_kinase_AS"/>
</dbReference>
<dbReference type="InterPro" id="IPR050235">
    <property type="entry name" value="CK1_Ser-Thr_kinase"/>
</dbReference>
<dbReference type="EC" id="2.7.11.1" evidence="1"/>
<evidence type="ECO:0000256" key="2">
    <source>
        <dbReference type="SAM" id="MobiDB-lite"/>
    </source>
</evidence>
<dbReference type="Pfam" id="PF00069">
    <property type="entry name" value="Pkinase"/>
    <property type="match status" value="1"/>
</dbReference>
<dbReference type="STRING" id="64791.A0A151X9L6"/>
<dbReference type="GO" id="GO:0005524">
    <property type="term" value="F:ATP binding"/>
    <property type="evidence" value="ECO:0007669"/>
    <property type="project" value="InterPro"/>
</dbReference>
<feature type="domain" description="Protein kinase" evidence="3">
    <location>
        <begin position="36"/>
        <end position="317"/>
    </location>
</feature>
<gene>
    <name evidence="4" type="ORF">ALC60_04055</name>
</gene>
<dbReference type="InterPro" id="IPR011009">
    <property type="entry name" value="Kinase-like_dom_sf"/>
</dbReference>
<organism evidence="4 5">
    <name type="scientific">Mycetomoellerius zeteki</name>
    <dbReference type="NCBI Taxonomy" id="64791"/>
    <lineage>
        <taxon>Eukaryota</taxon>
        <taxon>Metazoa</taxon>
        <taxon>Ecdysozoa</taxon>
        <taxon>Arthropoda</taxon>
        <taxon>Hexapoda</taxon>
        <taxon>Insecta</taxon>
        <taxon>Pterygota</taxon>
        <taxon>Neoptera</taxon>
        <taxon>Endopterygota</taxon>
        <taxon>Hymenoptera</taxon>
        <taxon>Apocrita</taxon>
        <taxon>Aculeata</taxon>
        <taxon>Formicoidea</taxon>
        <taxon>Formicidae</taxon>
        <taxon>Myrmicinae</taxon>
        <taxon>Mycetomoellerius</taxon>
    </lineage>
</organism>
<dbReference type="PROSITE" id="PS50011">
    <property type="entry name" value="PROTEIN_KINASE_DOM"/>
    <property type="match status" value="1"/>
</dbReference>
<name>A0A151X9L6_9HYME</name>
<dbReference type="InterPro" id="IPR000719">
    <property type="entry name" value="Prot_kinase_dom"/>
</dbReference>